<dbReference type="PANTHER" id="PTHR43674:SF2">
    <property type="entry name" value="BETA-UREIDOPROPIONASE"/>
    <property type="match status" value="1"/>
</dbReference>
<organism evidence="3 4">
    <name type="scientific">Amycolatopsis pigmentata</name>
    <dbReference type="NCBI Taxonomy" id="450801"/>
    <lineage>
        <taxon>Bacteria</taxon>
        <taxon>Bacillati</taxon>
        <taxon>Actinomycetota</taxon>
        <taxon>Actinomycetes</taxon>
        <taxon>Pseudonocardiales</taxon>
        <taxon>Pseudonocardiaceae</taxon>
        <taxon>Amycolatopsis</taxon>
    </lineage>
</organism>
<dbReference type="InterPro" id="IPR003010">
    <property type="entry name" value="C-N_Hydrolase"/>
</dbReference>
<dbReference type="InterPro" id="IPR036526">
    <property type="entry name" value="C-N_Hydrolase_sf"/>
</dbReference>
<dbReference type="Gene3D" id="3.60.110.10">
    <property type="entry name" value="Carbon-nitrogen hydrolase"/>
    <property type="match status" value="1"/>
</dbReference>
<evidence type="ECO:0000259" key="2">
    <source>
        <dbReference type="PROSITE" id="PS50263"/>
    </source>
</evidence>
<dbReference type="CDD" id="cd07197">
    <property type="entry name" value="nitrilase"/>
    <property type="match status" value="1"/>
</dbReference>
<name>A0ABW5G3W9_9PSEU</name>
<keyword evidence="1 3" id="KW-0378">Hydrolase</keyword>
<evidence type="ECO:0000256" key="1">
    <source>
        <dbReference type="ARBA" id="ARBA00022801"/>
    </source>
</evidence>
<protein>
    <submittedName>
        <fullName evidence="3">Carbon-nitrogen hydrolase family protein</fullName>
    </submittedName>
</protein>
<dbReference type="PANTHER" id="PTHR43674">
    <property type="entry name" value="NITRILASE C965.09-RELATED"/>
    <property type="match status" value="1"/>
</dbReference>
<dbReference type="PROSITE" id="PS50263">
    <property type="entry name" value="CN_HYDROLASE"/>
    <property type="match status" value="1"/>
</dbReference>
<dbReference type="EMBL" id="JBHUKR010000024">
    <property type="protein sequence ID" value="MFD2421998.1"/>
    <property type="molecule type" value="Genomic_DNA"/>
</dbReference>
<proteinExistence type="predicted"/>
<dbReference type="RefSeq" id="WP_378270869.1">
    <property type="nucleotide sequence ID" value="NZ_JBHUKR010000024.1"/>
</dbReference>
<feature type="domain" description="CN hydrolase" evidence="2">
    <location>
        <begin position="5"/>
        <end position="241"/>
    </location>
</feature>
<dbReference type="SUPFAM" id="SSF56317">
    <property type="entry name" value="Carbon-nitrogen hydrolase"/>
    <property type="match status" value="1"/>
</dbReference>
<dbReference type="InterPro" id="IPR050345">
    <property type="entry name" value="Aliph_Amidase/BUP"/>
</dbReference>
<keyword evidence="4" id="KW-1185">Reference proteome</keyword>
<reference evidence="4" key="1">
    <citation type="journal article" date="2019" name="Int. J. Syst. Evol. Microbiol.">
        <title>The Global Catalogue of Microorganisms (GCM) 10K type strain sequencing project: providing services to taxonomists for standard genome sequencing and annotation.</title>
        <authorList>
            <consortium name="The Broad Institute Genomics Platform"/>
            <consortium name="The Broad Institute Genome Sequencing Center for Infectious Disease"/>
            <person name="Wu L."/>
            <person name="Ma J."/>
        </authorList>
    </citation>
    <scope>NUCLEOTIDE SEQUENCE [LARGE SCALE GENOMIC DNA]</scope>
    <source>
        <strain evidence="4">CGMCC 4.7645</strain>
    </source>
</reference>
<dbReference type="GO" id="GO:0016787">
    <property type="term" value="F:hydrolase activity"/>
    <property type="evidence" value="ECO:0007669"/>
    <property type="project" value="UniProtKB-KW"/>
</dbReference>
<evidence type="ECO:0000313" key="4">
    <source>
        <dbReference type="Proteomes" id="UP001597417"/>
    </source>
</evidence>
<accession>A0ABW5G3W9</accession>
<evidence type="ECO:0000313" key="3">
    <source>
        <dbReference type="EMBL" id="MFD2421998.1"/>
    </source>
</evidence>
<dbReference type="Proteomes" id="UP001597417">
    <property type="component" value="Unassembled WGS sequence"/>
</dbReference>
<gene>
    <name evidence="3" type="ORF">ACFSXZ_37290</name>
</gene>
<sequence>MSETMDVTVCQLDSRDDHRPAGIAALTDHVARTRSDVVVLPEMPFSQWLAAAPVCDPARWRRSVIEHDESIAGLAGLGATTVVASRPTPRRRNEAFVWSATTGAVGVREKYYLPDDEGYWEATWYDRGERRFDSCRVGPARTGVLLCSELWFLEWARHYARSGVELLCVPRATPWQTLDQWLAAGRTAAVCAGAYCVSSNHWVPSGSGIEHGGAGWVISPDGVVLAVTDEKEPFATVEIDLDLARKAKHTYPRYVKE</sequence>
<dbReference type="Pfam" id="PF00795">
    <property type="entry name" value="CN_hydrolase"/>
    <property type="match status" value="1"/>
</dbReference>
<comment type="caution">
    <text evidence="3">The sequence shown here is derived from an EMBL/GenBank/DDBJ whole genome shotgun (WGS) entry which is preliminary data.</text>
</comment>